<keyword evidence="6 7" id="KW-0349">Heme</keyword>
<dbReference type="Gene3D" id="1.10.630.10">
    <property type="entry name" value="Cytochrome P450"/>
    <property type="match status" value="1"/>
</dbReference>
<evidence type="ECO:0000256" key="6">
    <source>
        <dbReference type="PIRSR" id="PIRSR602403-1"/>
    </source>
</evidence>
<keyword evidence="9" id="KW-1185">Reference proteome</keyword>
<evidence type="ECO:0000256" key="3">
    <source>
        <dbReference type="ARBA" id="ARBA00022723"/>
    </source>
</evidence>
<dbReference type="OrthoDB" id="1844152at2759"/>
<reference evidence="8" key="2">
    <citation type="journal article" date="2023" name="IMA Fungus">
        <title>Comparative genomic study of the Penicillium genus elucidates a diverse pangenome and 15 lateral gene transfer events.</title>
        <authorList>
            <person name="Petersen C."/>
            <person name="Sorensen T."/>
            <person name="Nielsen M.R."/>
            <person name="Sondergaard T.E."/>
            <person name="Sorensen J.L."/>
            <person name="Fitzpatrick D.A."/>
            <person name="Frisvad J.C."/>
            <person name="Nielsen K.L."/>
        </authorList>
    </citation>
    <scope>NUCLEOTIDE SEQUENCE</scope>
    <source>
        <strain evidence="8">IBT 26290</strain>
    </source>
</reference>
<keyword evidence="3 6" id="KW-0479">Metal-binding</keyword>
<dbReference type="InterPro" id="IPR001128">
    <property type="entry name" value="Cyt_P450"/>
</dbReference>
<name>A0A9W9HZK6_9EURO</name>
<dbReference type="GO" id="GO:0016705">
    <property type="term" value="F:oxidoreductase activity, acting on paired donors, with incorporation or reduction of molecular oxygen"/>
    <property type="evidence" value="ECO:0007669"/>
    <property type="project" value="InterPro"/>
</dbReference>
<feature type="binding site" description="axial binding residue" evidence="6">
    <location>
        <position position="325"/>
    </location>
    <ligand>
        <name>heme</name>
        <dbReference type="ChEBI" id="CHEBI:30413"/>
    </ligand>
    <ligandPart>
        <name>Fe</name>
        <dbReference type="ChEBI" id="CHEBI:18248"/>
    </ligandPart>
</feature>
<comment type="caution">
    <text evidence="8">The sequence shown here is derived from an EMBL/GenBank/DDBJ whole genome shotgun (WGS) entry which is preliminary data.</text>
</comment>
<evidence type="ECO:0000256" key="7">
    <source>
        <dbReference type="RuleBase" id="RU000461"/>
    </source>
</evidence>
<dbReference type="PROSITE" id="PS00086">
    <property type="entry name" value="CYTOCHROME_P450"/>
    <property type="match status" value="1"/>
</dbReference>
<dbReference type="CDD" id="cd11041">
    <property type="entry name" value="CYP503A1-like"/>
    <property type="match status" value="1"/>
</dbReference>
<keyword evidence="4 7" id="KW-0560">Oxidoreductase</keyword>
<evidence type="ECO:0000256" key="5">
    <source>
        <dbReference type="ARBA" id="ARBA00023004"/>
    </source>
</evidence>
<gene>
    <name evidence="8" type="ORF">N7482_006374</name>
</gene>
<reference evidence="8" key="1">
    <citation type="submission" date="2022-11" db="EMBL/GenBank/DDBJ databases">
        <authorList>
            <person name="Petersen C."/>
        </authorList>
    </citation>
    <scope>NUCLEOTIDE SEQUENCE</scope>
    <source>
        <strain evidence="8">IBT 26290</strain>
    </source>
</reference>
<evidence type="ECO:0000256" key="2">
    <source>
        <dbReference type="ARBA" id="ARBA00010617"/>
    </source>
</evidence>
<evidence type="ECO:0000313" key="8">
    <source>
        <dbReference type="EMBL" id="KAJ5159370.1"/>
    </source>
</evidence>
<comment type="cofactor">
    <cofactor evidence="1 6">
        <name>heme</name>
        <dbReference type="ChEBI" id="CHEBI:30413"/>
    </cofactor>
</comment>
<dbReference type="InterPro" id="IPR002403">
    <property type="entry name" value="Cyt_P450_E_grp-IV"/>
</dbReference>
<dbReference type="RefSeq" id="XP_056540928.1">
    <property type="nucleotide sequence ID" value="XM_056688499.1"/>
</dbReference>
<dbReference type="InterPro" id="IPR017972">
    <property type="entry name" value="Cyt_P450_CS"/>
</dbReference>
<protein>
    <submittedName>
        <fullName evidence="8">Cytochrome P450</fullName>
    </submittedName>
</protein>
<dbReference type="Pfam" id="PF00067">
    <property type="entry name" value="p450"/>
    <property type="match status" value="1"/>
</dbReference>
<dbReference type="GO" id="GO:0020037">
    <property type="term" value="F:heme binding"/>
    <property type="evidence" value="ECO:0007669"/>
    <property type="project" value="InterPro"/>
</dbReference>
<sequence>MTTLKFNPRNSTRILPEILVKPLCTETTNALMTHWPSNSEWQDTELKPSILQIFAQLSSRVLTGGDLCRHIDWHRILITYTINVYEATQTLTRWPKVLRPLVAPFAPAWQTLNAQINETENLHLPVIKRQRAEREREKASTNSTSNITDCVPDAIGWMEDGAPGRPFNSRNAHLLLSFAVIHSTADMLTQVLYDISSQPDLLADLRQEIISIIPTHGWTPATLYNLKLMDSVLKESQCLKPTRIISMGRLAEETVRLHDGLTIPKGTAFMVSSHARWDEGEYTDLRQFDGYRFLRTRERPGQENNHQLVAVATSHMGFGYGKHVCPGRFFAANEVKIALGHMLLKYDFRAVGDGDGAIVVSLGFNLFTNPMGETALRRRQEEICRDV</sequence>
<dbReference type="InterPro" id="IPR036396">
    <property type="entry name" value="Cyt_P450_sf"/>
</dbReference>
<proteinExistence type="inferred from homology"/>
<evidence type="ECO:0000256" key="1">
    <source>
        <dbReference type="ARBA" id="ARBA00001971"/>
    </source>
</evidence>
<keyword evidence="7" id="KW-0503">Monooxygenase</keyword>
<dbReference type="PANTHER" id="PTHR46206:SF10">
    <property type="entry name" value="CYTOCHROME P450 MONOOXYGENASE AUSI"/>
    <property type="match status" value="1"/>
</dbReference>
<evidence type="ECO:0000256" key="4">
    <source>
        <dbReference type="ARBA" id="ARBA00023002"/>
    </source>
</evidence>
<dbReference type="AlphaFoldDB" id="A0A9W9HZK6"/>
<dbReference type="GeneID" id="81427675"/>
<dbReference type="PRINTS" id="PR00465">
    <property type="entry name" value="EP450IV"/>
</dbReference>
<dbReference type="Proteomes" id="UP001149163">
    <property type="component" value="Unassembled WGS sequence"/>
</dbReference>
<dbReference type="SUPFAM" id="SSF48264">
    <property type="entry name" value="Cytochrome P450"/>
    <property type="match status" value="1"/>
</dbReference>
<dbReference type="GO" id="GO:0043386">
    <property type="term" value="P:mycotoxin biosynthetic process"/>
    <property type="evidence" value="ECO:0007669"/>
    <property type="project" value="UniProtKB-ARBA"/>
</dbReference>
<dbReference type="GO" id="GO:0004497">
    <property type="term" value="F:monooxygenase activity"/>
    <property type="evidence" value="ECO:0007669"/>
    <property type="project" value="UniProtKB-KW"/>
</dbReference>
<organism evidence="8 9">
    <name type="scientific">Penicillium canariense</name>
    <dbReference type="NCBI Taxonomy" id="189055"/>
    <lineage>
        <taxon>Eukaryota</taxon>
        <taxon>Fungi</taxon>
        <taxon>Dikarya</taxon>
        <taxon>Ascomycota</taxon>
        <taxon>Pezizomycotina</taxon>
        <taxon>Eurotiomycetes</taxon>
        <taxon>Eurotiomycetidae</taxon>
        <taxon>Eurotiales</taxon>
        <taxon>Aspergillaceae</taxon>
        <taxon>Penicillium</taxon>
    </lineage>
</organism>
<accession>A0A9W9HZK6</accession>
<dbReference type="GO" id="GO:0005506">
    <property type="term" value="F:iron ion binding"/>
    <property type="evidence" value="ECO:0007669"/>
    <property type="project" value="InterPro"/>
</dbReference>
<dbReference type="PANTHER" id="PTHR46206">
    <property type="entry name" value="CYTOCHROME P450"/>
    <property type="match status" value="1"/>
</dbReference>
<evidence type="ECO:0000313" key="9">
    <source>
        <dbReference type="Proteomes" id="UP001149163"/>
    </source>
</evidence>
<comment type="similarity">
    <text evidence="2 7">Belongs to the cytochrome P450 family.</text>
</comment>
<keyword evidence="5 6" id="KW-0408">Iron</keyword>
<dbReference type="EMBL" id="JAPQKN010000004">
    <property type="protein sequence ID" value="KAJ5159370.1"/>
    <property type="molecule type" value="Genomic_DNA"/>
</dbReference>